<dbReference type="GO" id="GO:0006952">
    <property type="term" value="P:defense response"/>
    <property type="evidence" value="ECO:0007669"/>
    <property type="project" value="InterPro"/>
</dbReference>
<dbReference type="SMART" id="SM01037">
    <property type="entry name" value="Bet_v_1"/>
    <property type="match status" value="1"/>
</dbReference>
<dbReference type="CDD" id="cd07816">
    <property type="entry name" value="Bet_v1-like"/>
    <property type="match status" value="1"/>
</dbReference>
<sequence length="119" mass="13576">MNLFGKLEVDEEANAPADHFHEVFSCRPHMYLIRPEKIQGCDLHEGEWGREGTVICWNYSHDGSPKVAKQLIEAIDDVNFSTTFKVIEGDLLNDYKSFKATVQATPKGEGSLVHWTFEY</sequence>
<protein>
    <recommendedName>
        <fullName evidence="1">Bet v I/Major latex protein domain-containing protein</fullName>
    </recommendedName>
</protein>
<dbReference type="InterPro" id="IPR023393">
    <property type="entry name" value="START-like_dom_sf"/>
</dbReference>
<comment type="caution">
    <text evidence="2">The sequence shown here is derived from an EMBL/GenBank/DDBJ whole genome shotgun (WGS) entry which is preliminary data.</text>
</comment>
<keyword evidence="3" id="KW-1185">Reference proteome</keyword>
<dbReference type="InterPro" id="IPR000916">
    <property type="entry name" value="Bet_v_I/MLP"/>
</dbReference>
<dbReference type="SUPFAM" id="SSF55961">
    <property type="entry name" value="Bet v1-like"/>
    <property type="match status" value="1"/>
</dbReference>
<name>A0A6A6LVP5_HEVBR</name>
<dbReference type="EMBL" id="JAAGAX010000008">
    <property type="protein sequence ID" value="KAF2305530.1"/>
    <property type="molecule type" value="Genomic_DNA"/>
</dbReference>
<accession>A0A6A6LVP5</accession>
<dbReference type="Gene3D" id="3.30.530.20">
    <property type="match status" value="1"/>
</dbReference>
<evidence type="ECO:0000259" key="1">
    <source>
        <dbReference type="SMART" id="SM01037"/>
    </source>
</evidence>
<dbReference type="PANTHER" id="PTHR31907">
    <property type="entry name" value="MLP-LIKE PROTEIN 423"/>
    <property type="match status" value="1"/>
</dbReference>
<dbReference type="InterPro" id="IPR051761">
    <property type="entry name" value="MLP-like_ligand-binding"/>
</dbReference>
<feature type="domain" description="Bet v I/Major latex protein" evidence="1">
    <location>
        <begin position="2"/>
        <end position="119"/>
    </location>
</feature>
<dbReference type="AlphaFoldDB" id="A0A6A6LVP5"/>
<proteinExistence type="predicted"/>
<dbReference type="Pfam" id="PF00407">
    <property type="entry name" value="Bet_v_1"/>
    <property type="match status" value="1"/>
</dbReference>
<dbReference type="Proteomes" id="UP000467840">
    <property type="component" value="Chromosome 9"/>
</dbReference>
<organism evidence="2 3">
    <name type="scientific">Hevea brasiliensis</name>
    <name type="common">Para rubber tree</name>
    <name type="synonym">Siphonia brasiliensis</name>
    <dbReference type="NCBI Taxonomy" id="3981"/>
    <lineage>
        <taxon>Eukaryota</taxon>
        <taxon>Viridiplantae</taxon>
        <taxon>Streptophyta</taxon>
        <taxon>Embryophyta</taxon>
        <taxon>Tracheophyta</taxon>
        <taxon>Spermatophyta</taxon>
        <taxon>Magnoliopsida</taxon>
        <taxon>eudicotyledons</taxon>
        <taxon>Gunneridae</taxon>
        <taxon>Pentapetalae</taxon>
        <taxon>rosids</taxon>
        <taxon>fabids</taxon>
        <taxon>Malpighiales</taxon>
        <taxon>Euphorbiaceae</taxon>
        <taxon>Crotonoideae</taxon>
        <taxon>Micrandreae</taxon>
        <taxon>Hevea</taxon>
    </lineage>
</organism>
<evidence type="ECO:0000313" key="3">
    <source>
        <dbReference type="Proteomes" id="UP000467840"/>
    </source>
</evidence>
<evidence type="ECO:0000313" key="2">
    <source>
        <dbReference type="EMBL" id="KAF2305530.1"/>
    </source>
</evidence>
<reference evidence="2 3" key="1">
    <citation type="journal article" date="2020" name="Mol. Plant">
        <title>The Chromosome-Based Rubber Tree Genome Provides New Insights into Spurge Genome Evolution and Rubber Biosynthesis.</title>
        <authorList>
            <person name="Liu J."/>
            <person name="Shi C."/>
            <person name="Shi C.C."/>
            <person name="Li W."/>
            <person name="Zhang Q.J."/>
            <person name="Zhang Y."/>
            <person name="Li K."/>
            <person name="Lu H.F."/>
            <person name="Shi C."/>
            <person name="Zhu S.T."/>
            <person name="Xiao Z.Y."/>
            <person name="Nan H."/>
            <person name="Yue Y."/>
            <person name="Zhu X.G."/>
            <person name="Wu Y."/>
            <person name="Hong X.N."/>
            <person name="Fan G.Y."/>
            <person name="Tong Y."/>
            <person name="Zhang D."/>
            <person name="Mao C.L."/>
            <person name="Liu Y.L."/>
            <person name="Hao S.J."/>
            <person name="Liu W.Q."/>
            <person name="Lv M.Q."/>
            <person name="Zhang H.B."/>
            <person name="Liu Y."/>
            <person name="Hu-Tang G.R."/>
            <person name="Wang J.P."/>
            <person name="Wang J.H."/>
            <person name="Sun Y.H."/>
            <person name="Ni S.B."/>
            <person name="Chen W.B."/>
            <person name="Zhang X.C."/>
            <person name="Jiao Y.N."/>
            <person name="Eichler E.E."/>
            <person name="Li G.H."/>
            <person name="Liu X."/>
            <person name="Gao L.Z."/>
        </authorList>
    </citation>
    <scope>NUCLEOTIDE SEQUENCE [LARGE SCALE GENOMIC DNA]</scope>
    <source>
        <strain evidence="3">cv. GT1</strain>
        <tissue evidence="2">Leaf</tissue>
    </source>
</reference>
<gene>
    <name evidence="2" type="ORF">GH714_006219</name>
</gene>